<dbReference type="PATRIC" id="fig|1359164.3.peg.52"/>
<organism evidence="1 2">
    <name type="scientific">Rickettsia amblyommatis str. Ac/Pa</name>
    <dbReference type="NCBI Taxonomy" id="1359164"/>
    <lineage>
        <taxon>Bacteria</taxon>
        <taxon>Pseudomonadati</taxon>
        <taxon>Pseudomonadota</taxon>
        <taxon>Alphaproteobacteria</taxon>
        <taxon>Rickettsiales</taxon>
        <taxon>Rickettsiaceae</taxon>
        <taxon>Rickettsieae</taxon>
        <taxon>Rickettsia</taxon>
        <taxon>spotted fever group</taxon>
    </lineage>
</organism>
<reference evidence="1 2" key="1">
    <citation type="submission" date="2015-01" db="EMBL/GenBank/DDBJ databases">
        <title>Genome Sequencing of Rickettsiales.</title>
        <authorList>
            <person name="Daugherty S.C."/>
            <person name="Su Q."/>
            <person name="Abolude K."/>
            <person name="Beier-Sexton M."/>
            <person name="Carlyon J.A."/>
            <person name="Carter R."/>
            <person name="Day N.P."/>
            <person name="Dumler S.J."/>
            <person name="Dyachenko V."/>
            <person name="Godinez A."/>
            <person name="Kurtti T.J."/>
            <person name="Lichay M."/>
            <person name="Mullins K.E."/>
            <person name="Ott S."/>
            <person name="Pappas-Brown V."/>
            <person name="Paris D.H."/>
            <person name="Patel P."/>
            <person name="Richards A.L."/>
            <person name="Sadzewicz L."/>
            <person name="Sears K."/>
            <person name="Seidman D."/>
            <person name="Sengamalay N."/>
            <person name="Stenos J."/>
            <person name="Tallon L.J."/>
            <person name="Vincent G."/>
            <person name="Fraser C.M."/>
            <person name="Munderloh U."/>
            <person name="Dunning-Hotopp J.C."/>
        </authorList>
    </citation>
    <scope>NUCLEOTIDE SEQUENCE [LARGE SCALE GENOMIC DNA]</scope>
    <source>
        <strain evidence="1 2">Ac/Pa</strain>
    </source>
</reference>
<comment type="caution">
    <text evidence="1">The sequence shown here is derived from an EMBL/GenBank/DDBJ whole genome shotgun (WGS) entry which is preliminary data.</text>
</comment>
<dbReference type="AlphaFoldDB" id="A0A0F3MZ80"/>
<gene>
    <name evidence="1" type="ORF">APHACPA_0053</name>
</gene>
<evidence type="ECO:0000313" key="2">
    <source>
        <dbReference type="Proteomes" id="UP000033556"/>
    </source>
</evidence>
<proteinExistence type="predicted"/>
<name>A0A0F3MZ80_RICAM</name>
<dbReference type="Proteomes" id="UP000033556">
    <property type="component" value="Unassembled WGS sequence"/>
</dbReference>
<protein>
    <submittedName>
        <fullName evidence="1">Uncharacterized protein</fullName>
    </submittedName>
</protein>
<dbReference type="EMBL" id="LANR01000001">
    <property type="protein sequence ID" value="KJV61053.1"/>
    <property type="molecule type" value="Genomic_DNA"/>
</dbReference>
<evidence type="ECO:0000313" key="1">
    <source>
        <dbReference type="EMBL" id="KJV61053.1"/>
    </source>
</evidence>
<sequence>MCNNGSTDDCSNKKETLEFLNLYISDPTLELYLSPHSIPVIGEIVIKTEKFWYKPFIL</sequence>
<keyword evidence="2" id="KW-1185">Reference proteome</keyword>
<accession>A0A0F3MZ80</accession>